<dbReference type="Pfam" id="PF07963">
    <property type="entry name" value="N_methyl"/>
    <property type="match status" value="1"/>
</dbReference>
<keyword evidence="10" id="KW-1185">Reference proteome</keyword>
<evidence type="ECO:0000256" key="6">
    <source>
        <dbReference type="ARBA" id="ARBA00022692"/>
    </source>
</evidence>
<evidence type="ECO:0000256" key="7">
    <source>
        <dbReference type="ARBA" id="ARBA00022989"/>
    </source>
</evidence>
<dbReference type="PROSITE" id="PS00409">
    <property type="entry name" value="PROKAR_NTER_METHYL"/>
    <property type="match status" value="1"/>
</dbReference>
<dbReference type="RefSeq" id="WP_016481594.1">
    <property type="nucleotide sequence ID" value="NC_021487.1"/>
</dbReference>
<sequence length="139" mass="14974">MRVSHGFTLVEMIVATLLLAIGVTAALGAISASVQLASRAEHLQTAAMLAQEKLAELELQSASLSAGTQKGDFGPQYPDYRWTEEVDPTQYSDLFKVTVHIEWGDPNQPVGRDFVTYLRVQQQNGTSSSTTSSSGLTGQ</sequence>
<dbReference type="Gene3D" id="3.30.1300.30">
    <property type="entry name" value="GSPII I/J protein-like"/>
    <property type="match status" value="1"/>
</dbReference>
<keyword evidence="4" id="KW-0488">Methylation</keyword>
<dbReference type="InterPro" id="IPR045584">
    <property type="entry name" value="Pilin-like"/>
</dbReference>
<name>S0EST0_CHTCT</name>
<accession>S0EST0</accession>
<evidence type="ECO:0000256" key="4">
    <source>
        <dbReference type="ARBA" id="ARBA00022481"/>
    </source>
</evidence>
<gene>
    <name evidence="9" type="ORF">CCALI_00193</name>
</gene>
<dbReference type="OrthoDB" id="5405763at2"/>
<dbReference type="PATRIC" id="fig|1303518.3.peg.193"/>
<dbReference type="GO" id="GO:0015628">
    <property type="term" value="P:protein secretion by the type II secretion system"/>
    <property type="evidence" value="ECO:0007669"/>
    <property type="project" value="InterPro"/>
</dbReference>
<dbReference type="EMBL" id="HF951689">
    <property type="protein sequence ID" value="CCW34030.1"/>
    <property type="molecule type" value="Genomic_DNA"/>
</dbReference>
<evidence type="ECO:0000256" key="2">
    <source>
        <dbReference type="ARBA" id="ARBA00008358"/>
    </source>
</evidence>
<dbReference type="PANTHER" id="PTHR38779">
    <property type="entry name" value="TYPE II SECRETION SYSTEM PROTEIN I-RELATED"/>
    <property type="match status" value="1"/>
</dbReference>
<dbReference type="KEGG" id="ccz:CCALI_00193"/>
<evidence type="ECO:0000313" key="9">
    <source>
        <dbReference type="EMBL" id="CCW34030.1"/>
    </source>
</evidence>
<dbReference type="HOGENOM" id="CLU_121289_8_0_0"/>
<evidence type="ECO:0000256" key="8">
    <source>
        <dbReference type="ARBA" id="ARBA00023136"/>
    </source>
</evidence>
<comment type="subcellular location">
    <subcellularLocation>
        <location evidence="1">Cell inner membrane</location>
        <topology evidence="1">Single-pass membrane protein</topology>
    </subcellularLocation>
</comment>
<keyword evidence="8" id="KW-0472">Membrane</keyword>
<keyword evidence="6" id="KW-0812">Transmembrane</keyword>
<dbReference type="SUPFAM" id="SSF54523">
    <property type="entry name" value="Pili subunits"/>
    <property type="match status" value="1"/>
</dbReference>
<dbReference type="eggNOG" id="COG4967">
    <property type="taxonomic scope" value="Bacteria"/>
</dbReference>
<organism evidence="9 10">
    <name type="scientific">Chthonomonas calidirosea (strain DSM 23976 / ICMP 18418 / T49)</name>
    <dbReference type="NCBI Taxonomy" id="1303518"/>
    <lineage>
        <taxon>Bacteria</taxon>
        <taxon>Bacillati</taxon>
        <taxon>Armatimonadota</taxon>
        <taxon>Chthonomonadia</taxon>
        <taxon>Chthonomonadales</taxon>
        <taxon>Chthonomonadaceae</taxon>
        <taxon>Chthonomonas</taxon>
    </lineage>
</organism>
<dbReference type="InParanoid" id="S0EST0"/>
<dbReference type="AlphaFoldDB" id="S0EST0"/>
<dbReference type="InterPro" id="IPR012902">
    <property type="entry name" value="N_methyl_site"/>
</dbReference>
<dbReference type="NCBIfam" id="TIGR02532">
    <property type="entry name" value="IV_pilin_GFxxxE"/>
    <property type="match status" value="1"/>
</dbReference>
<keyword evidence="3" id="KW-1003">Cell membrane</keyword>
<evidence type="ECO:0000256" key="3">
    <source>
        <dbReference type="ARBA" id="ARBA00022475"/>
    </source>
</evidence>
<dbReference type="PANTHER" id="PTHR38779:SF2">
    <property type="entry name" value="TYPE II SECRETION SYSTEM PROTEIN I-RELATED"/>
    <property type="match status" value="1"/>
</dbReference>
<reference evidence="10" key="1">
    <citation type="submission" date="2013-03" db="EMBL/GenBank/DDBJ databases">
        <title>Genome sequence of Chthonomonas calidirosea, the first sequenced genome from the Armatimonadetes phylum (formally candidate division OP10).</title>
        <authorList>
            <person name="Lee K.C.Y."/>
            <person name="Morgan X.C."/>
            <person name="Dunfield P.F."/>
            <person name="Tamas I."/>
            <person name="Houghton K.M."/>
            <person name="Vyssotski M."/>
            <person name="Ryan J.L.J."/>
            <person name="Lagutin K."/>
            <person name="McDonald I.R."/>
            <person name="Stott M.B."/>
        </authorList>
    </citation>
    <scope>NUCLEOTIDE SEQUENCE [LARGE SCALE GENOMIC DNA]</scope>
    <source>
        <strain evidence="10">DSM 23976 / ICMP 18418 / T49</strain>
    </source>
</reference>
<keyword evidence="7" id="KW-1133">Transmembrane helix</keyword>
<protein>
    <submittedName>
        <fullName evidence="9">Prepilin-type N-terminal cleavage/methylation domain</fullName>
    </submittedName>
</protein>
<dbReference type="GO" id="GO:0015627">
    <property type="term" value="C:type II protein secretion system complex"/>
    <property type="evidence" value="ECO:0007669"/>
    <property type="project" value="InterPro"/>
</dbReference>
<proteinExistence type="inferred from homology"/>
<dbReference type="InterPro" id="IPR010052">
    <property type="entry name" value="T2SS_protein-GspI"/>
</dbReference>
<keyword evidence="5" id="KW-0997">Cell inner membrane</keyword>
<comment type="similarity">
    <text evidence="2">Belongs to the GSP I family.</text>
</comment>
<evidence type="ECO:0000313" key="10">
    <source>
        <dbReference type="Proteomes" id="UP000014227"/>
    </source>
</evidence>
<dbReference type="GO" id="GO:0005886">
    <property type="term" value="C:plasma membrane"/>
    <property type="evidence" value="ECO:0007669"/>
    <property type="project" value="UniProtKB-SubCell"/>
</dbReference>
<dbReference type="Proteomes" id="UP000014227">
    <property type="component" value="Chromosome I"/>
</dbReference>
<evidence type="ECO:0000256" key="1">
    <source>
        <dbReference type="ARBA" id="ARBA00004377"/>
    </source>
</evidence>
<dbReference type="STRING" id="454171.CP488_00964"/>
<evidence type="ECO:0000256" key="5">
    <source>
        <dbReference type="ARBA" id="ARBA00022519"/>
    </source>
</evidence>